<proteinExistence type="predicted"/>
<protein>
    <submittedName>
        <fullName evidence="1">DUF2971 family protein</fullName>
    </submittedName>
</protein>
<dbReference type="STRING" id="1650663.GCA_001486665_02525"/>
<accession>A0A4R1QRB9</accession>
<evidence type="ECO:0000313" key="1">
    <source>
        <dbReference type="EMBL" id="TCL56348.1"/>
    </source>
</evidence>
<name>A0A4R1QRB9_9FIRM</name>
<comment type="caution">
    <text evidence="1">The sequence shown here is derived from an EMBL/GenBank/DDBJ whole genome shotgun (WGS) entry which is preliminary data.</text>
</comment>
<dbReference type="RefSeq" id="WP_077138578.1">
    <property type="nucleotide sequence ID" value="NZ_CABKVM010000018.1"/>
</dbReference>
<dbReference type="OrthoDB" id="1234596at2"/>
<reference evidence="1 2" key="1">
    <citation type="submission" date="2019-03" db="EMBL/GenBank/DDBJ databases">
        <title>Genomic Encyclopedia of Type Strains, Phase IV (KMG-IV): sequencing the most valuable type-strain genomes for metagenomic binning, comparative biology and taxonomic classification.</title>
        <authorList>
            <person name="Goeker M."/>
        </authorList>
    </citation>
    <scope>NUCLEOTIDE SEQUENCE [LARGE SCALE GENOMIC DNA]</scope>
    <source>
        <strain evidence="1 2">DSM 100451</strain>
    </source>
</reference>
<evidence type="ECO:0000313" key="2">
    <source>
        <dbReference type="Proteomes" id="UP000295184"/>
    </source>
</evidence>
<gene>
    <name evidence="1" type="ORF">EDD77_1136</name>
</gene>
<dbReference type="AlphaFoldDB" id="A0A4R1QRB9"/>
<organism evidence="1 2">
    <name type="scientific">Allofournierella massiliensis</name>
    <dbReference type="NCBI Taxonomy" id="1650663"/>
    <lineage>
        <taxon>Bacteria</taxon>
        <taxon>Bacillati</taxon>
        <taxon>Bacillota</taxon>
        <taxon>Clostridia</taxon>
        <taxon>Eubacteriales</taxon>
        <taxon>Oscillospiraceae</taxon>
        <taxon>Allofournierella</taxon>
    </lineage>
</organism>
<sequence length="276" mass="31930">MDEVQTNRLYHYTSINSLALILKNKTLRLNPLNQMDDLQETKSNSRQNYGQYVFVSSWTQTKEESIPMWKMYSSTTGGVRISLPRNPFKIYDETLNKFRDPTFAEWETACTVPSELPVINKWEYFPNEVCPTNYFLSDLLCKVKYSNDESKLNPSIEHISNEQFSLHVSKLGIYKSRIWKFQHECRYRLVFTPSFPISPGESDKAFATFYADLFHNNLTCKIPYVDLSLAQNMLDQMVITTSPAISDANMIIVESLVSQLCPNARIEKSHLSGMIK</sequence>
<dbReference type="EMBL" id="SLUM01000013">
    <property type="protein sequence ID" value="TCL56348.1"/>
    <property type="molecule type" value="Genomic_DNA"/>
</dbReference>
<dbReference type="Proteomes" id="UP000295184">
    <property type="component" value="Unassembled WGS sequence"/>
</dbReference>